<dbReference type="SUPFAM" id="SSF48403">
    <property type="entry name" value="Ankyrin repeat"/>
    <property type="match status" value="2"/>
</dbReference>
<dbReference type="InterPro" id="IPR035994">
    <property type="entry name" value="Nucleoside_phosphorylase_sf"/>
</dbReference>
<name>A0A1L7W5H4_FUSPR</name>
<dbReference type="InterPro" id="IPR002110">
    <property type="entry name" value="Ankyrin_rpt"/>
</dbReference>
<dbReference type="Pfam" id="PF12796">
    <property type="entry name" value="Ank_2"/>
    <property type="match status" value="5"/>
</dbReference>
<evidence type="ECO:0000256" key="1">
    <source>
        <dbReference type="ARBA" id="ARBA00022737"/>
    </source>
</evidence>
<dbReference type="PROSITE" id="PS50297">
    <property type="entry name" value="ANK_REP_REGION"/>
    <property type="match status" value="2"/>
</dbReference>
<dbReference type="GO" id="GO:0003824">
    <property type="term" value="F:catalytic activity"/>
    <property type="evidence" value="ECO:0007669"/>
    <property type="project" value="InterPro"/>
</dbReference>
<dbReference type="PANTHER" id="PTHR46082">
    <property type="entry name" value="ATP/GTP-BINDING PROTEIN-RELATED"/>
    <property type="match status" value="1"/>
</dbReference>
<feature type="repeat" description="ANK" evidence="2">
    <location>
        <begin position="1213"/>
        <end position="1246"/>
    </location>
</feature>
<comment type="caution">
    <text evidence="4">The sequence shown here is derived from an EMBL/GenBank/DDBJ whole genome shotgun (WGS) entry which is preliminary data.</text>
</comment>
<dbReference type="VEuPathDB" id="FungiDB:FPRO_13515"/>
<dbReference type="SUPFAM" id="SSF52540">
    <property type="entry name" value="P-loop containing nucleoside triphosphate hydrolases"/>
    <property type="match status" value="1"/>
</dbReference>
<reference evidence="5" key="1">
    <citation type="journal article" date="2016" name="Genome Biol. Evol.">
        <title>Comparative 'omics' of the Fusarium fujikuroi species complex highlights differences in genetic potential and metabolite synthesis.</title>
        <authorList>
            <person name="Niehaus E.-M."/>
            <person name="Muensterkoetter M."/>
            <person name="Proctor R.H."/>
            <person name="Brown D.W."/>
            <person name="Sharon A."/>
            <person name="Idan Y."/>
            <person name="Oren-Young L."/>
            <person name="Sieber C.M."/>
            <person name="Novak O."/>
            <person name="Pencik A."/>
            <person name="Tarkowska D."/>
            <person name="Hromadova K."/>
            <person name="Freeman S."/>
            <person name="Maymon M."/>
            <person name="Elazar M."/>
            <person name="Youssef S.A."/>
            <person name="El-Shabrawy E.S.M."/>
            <person name="Shalaby A.B.A."/>
            <person name="Houterman P."/>
            <person name="Brock N.L."/>
            <person name="Burkhardt I."/>
            <person name="Tsavkelova E.A."/>
            <person name="Dickschat J.S."/>
            <person name="Galuszka P."/>
            <person name="Gueldener U."/>
            <person name="Tudzynski B."/>
        </authorList>
    </citation>
    <scope>NUCLEOTIDE SEQUENCE [LARGE SCALE GENOMIC DNA]</scope>
    <source>
        <strain evidence="5">ET1</strain>
    </source>
</reference>
<feature type="repeat" description="ANK" evidence="2">
    <location>
        <begin position="1283"/>
        <end position="1315"/>
    </location>
</feature>
<keyword evidence="2" id="KW-0040">ANK repeat</keyword>
<gene>
    <name evidence="4" type="ORF">FPRO_13515</name>
</gene>
<organism evidence="4 5">
    <name type="scientific">Fusarium proliferatum (strain ET1)</name>
    <name type="common">Orchid endophyte fungus</name>
    <dbReference type="NCBI Taxonomy" id="1227346"/>
    <lineage>
        <taxon>Eukaryota</taxon>
        <taxon>Fungi</taxon>
        <taxon>Dikarya</taxon>
        <taxon>Ascomycota</taxon>
        <taxon>Pezizomycotina</taxon>
        <taxon>Sordariomycetes</taxon>
        <taxon>Hypocreomycetidae</taxon>
        <taxon>Hypocreales</taxon>
        <taxon>Nectriaceae</taxon>
        <taxon>Fusarium</taxon>
        <taxon>Fusarium fujikuroi species complex</taxon>
    </lineage>
</organism>
<feature type="repeat" description="ANK" evidence="2">
    <location>
        <begin position="1075"/>
        <end position="1096"/>
    </location>
</feature>
<dbReference type="Gene3D" id="3.40.50.300">
    <property type="entry name" value="P-loop containing nucleotide triphosphate hydrolases"/>
    <property type="match status" value="1"/>
</dbReference>
<sequence length="1472" mass="163391">MTNYDQYTIGWICAIEEELVAASELLDEEIFEAVLTPREDNNTYTLGKIGNHYVVIAALPKGQYGIVNAASVGRDMARTFPNVRLGFMVGIGGGVPTIHDIRLGDIVVGVPLKRSGGLVQYDHGKAIQDKGIGIMGALNQPPMSILTAITKLSAWHVRKGCKLRQTVDHILEGNNNLMEAGYGRPHKDTDRLYESGFVHPLDSTSCLTSCPQSNLVQRQPRKEDQDSPKIHYGLIASGSQLMEDAIARDRLAVNEGVLCFEMEAAGLANHFPCLAIRGICDYSDSHRGDEWQGYAALVAAAYAKELLLLIPPEKVEAEEKIKDILFEFREPIFETKEQVGAIYRSKQGEEELKMLNWLQATDYTAEQESFFQQHQPGTGQQFTSSEEFERWLETKNAMLFCSGMPGVGKTILTAITVDYLKTRFKDDHGTGVAYVYCSYQTTKKQTVQDLFTSLLKQLAQTQDPFPAALKSLYVEKFKGEERPSPHDITKALRDVINSFDQAFIMVDAIDEFEPTESLFSELSSLQEHAMANILITSRPPAQSLEDKLDNLHRCLRKKIQADDHDVKLYIDQRMTEMLVLNEANTEIPERIKQDLRKTIRKRLSEVVNGVFLLARFHLDGLMSKTRPADIEDALRNLVTGPNAYKDAYEKTIRRIANQPEEHRYLASRTLAWLTLAKERLTKEQLRTALSIREGVSELSDGDFESTNVILHVCMGLVKIEQGGYDGTISLLHFTTMEYLQANLDCLLSLESPDQRSIIARASLSECKRKIKAKSYYEGTIAASCGTYLQFTAFGTGQFKVDYDNDREDRPRYRFDDKERRRTIRGTRLSRYPLYIYASKYWAHHARKTETRSEVLDFLKSEPHASASSQLVPAFRSGPGGIRSGYDKSVRLGRVTGLHLAAYFGLRAEASELLSNGMEPDVRDGWGRTPLSYASEEGHVVIVSLLLSHQVDPESKSDGDGLVSPRTALCHAARRGHAEVVAVLLRLGRAKPDSTFSESDGESSRTPLSFASEAGHVAVVKVLLEQKEVNPDLKGPTLRTPLSYAAGAGHLVVANVLLDTKEVHPDSTDASGLTRRGRTPLSYAAEGGHKTLVELLLAIKSVDPDSKDLSNRSPLSFAAGSGHEVVVDLLLATKKVDPDSKDNADKTPLCHAAAAGHGSVVKRLLTINQAKPAYQGGHGLPAQYSTTGETPSLDGMIMLLLANGRVDLNAKDSRGWTPLFYAAIYGHEATVDMLLAQEDIDVNAQDNCGRTALSNTASNRYYARATFGRLLAHESLQPDLSDDKGRTPLSYAAHSSDLAVKLLLNDARADPNTKDDSGRTPLSYAAAYSSDLAVKLLLNDARTDPNTKDDSGRTPLSYAAEKESLKPIELLLEDDRVEADLQDISGRTPLSYIAERAQMIVDKLNEKGAYDSFRERKVYYRRWDAEKLDELRRPIMKMIAEKGANPLFKDKSGRTPADIMPELRQMTVGKFRP</sequence>
<dbReference type="InterPro" id="IPR036770">
    <property type="entry name" value="Ankyrin_rpt-contain_sf"/>
</dbReference>
<dbReference type="InterPro" id="IPR027417">
    <property type="entry name" value="P-loop_NTPase"/>
</dbReference>
<keyword evidence="1" id="KW-0677">Repeat</keyword>
<dbReference type="EMBL" id="FJOF01000012">
    <property type="protein sequence ID" value="CZR47848.1"/>
    <property type="molecule type" value="Genomic_DNA"/>
</dbReference>
<feature type="domain" description="Nephrocystin 3-like N-terminal" evidence="3">
    <location>
        <begin position="377"/>
        <end position="538"/>
    </location>
</feature>
<protein>
    <recommendedName>
        <fullName evidence="3">Nephrocystin 3-like N-terminal domain-containing protein</fullName>
    </recommendedName>
</protein>
<dbReference type="SUPFAM" id="SSF53167">
    <property type="entry name" value="Purine and uridine phosphorylases"/>
    <property type="match status" value="1"/>
</dbReference>
<accession>A0A1L7W5H4</accession>
<dbReference type="Pfam" id="PF24883">
    <property type="entry name" value="NPHP3_N"/>
    <property type="match status" value="1"/>
</dbReference>
<dbReference type="RefSeq" id="XP_031088381.1">
    <property type="nucleotide sequence ID" value="XM_031222976.1"/>
</dbReference>
<evidence type="ECO:0000259" key="3">
    <source>
        <dbReference type="Pfam" id="PF24883"/>
    </source>
</evidence>
<dbReference type="PROSITE" id="PS50088">
    <property type="entry name" value="ANK_REPEAT"/>
    <property type="match status" value="4"/>
</dbReference>
<dbReference type="GO" id="GO:0009116">
    <property type="term" value="P:nucleoside metabolic process"/>
    <property type="evidence" value="ECO:0007669"/>
    <property type="project" value="InterPro"/>
</dbReference>
<dbReference type="GeneID" id="42058378"/>
<evidence type="ECO:0000256" key="2">
    <source>
        <dbReference type="PROSITE-ProRule" id="PRU00023"/>
    </source>
</evidence>
<dbReference type="InterPro" id="IPR056884">
    <property type="entry name" value="NPHP3-like_N"/>
</dbReference>
<evidence type="ECO:0000313" key="5">
    <source>
        <dbReference type="Proteomes" id="UP000183971"/>
    </source>
</evidence>
<dbReference type="Proteomes" id="UP000183971">
    <property type="component" value="Unassembled WGS sequence"/>
</dbReference>
<proteinExistence type="predicted"/>
<dbReference type="Gene3D" id="3.40.50.1580">
    <property type="entry name" value="Nucleoside phosphorylase domain"/>
    <property type="match status" value="1"/>
</dbReference>
<dbReference type="InterPro" id="IPR053137">
    <property type="entry name" value="NLR-like"/>
</dbReference>
<dbReference type="Gene3D" id="1.25.40.20">
    <property type="entry name" value="Ankyrin repeat-containing domain"/>
    <property type="match status" value="5"/>
</dbReference>
<dbReference type="PANTHER" id="PTHR46082:SF11">
    <property type="entry name" value="AAA+ ATPASE DOMAIN-CONTAINING PROTEIN-RELATED"/>
    <property type="match status" value="1"/>
</dbReference>
<dbReference type="SMART" id="SM00248">
    <property type="entry name" value="ANK"/>
    <property type="match status" value="12"/>
</dbReference>
<feature type="repeat" description="ANK" evidence="2">
    <location>
        <begin position="925"/>
        <end position="957"/>
    </location>
</feature>
<evidence type="ECO:0000313" key="4">
    <source>
        <dbReference type="EMBL" id="CZR47848.1"/>
    </source>
</evidence>
<keyword evidence="5" id="KW-1185">Reference proteome</keyword>